<dbReference type="InterPro" id="IPR007344">
    <property type="entry name" value="GrpB/CoaE"/>
</dbReference>
<sequence length="175" mass="19095">MTILAEYDEAWAGQYAALAAELQEAFGDAVTELEHIGSTAVPGLVAKPAIDIAARAVSLEVASGKDPQLADLGFHHEPAGPPGRRTYTRVVDGILTSNLHVFPDEVWDGLNQRILHDHLRATPEAVRRYSELKRRLATEGLSGFDYTAAKTTLIQELTDDARQLRGLPSVPVWET</sequence>
<dbReference type="InterPro" id="IPR043519">
    <property type="entry name" value="NT_sf"/>
</dbReference>
<dbReference type="Proteomes" id="UP001500542">
    <property type="component" value="Unassembled WGS sequence"/>
</dbReference>
<dbReference type="EMBL" id="BAAAHK010000013">
    <property type="protein sequence ID" value="GAA0951708.1"/>
    <property type="molecule type" value="Genomic_DNA"/>
</dbReference>
<evidence type="ECO:0000313" key="1">
    <source>
        <dbReference type="EMBL" id="GAA0951708.1"/>
    </source>
</evidence>
<dbReference type="Pfam" id="PF04229">
    <property type="entry name" value="GrpB"/>
    <property type="match status" value="1"/>
</dbReference>
<dbReference type="RefSeq" id="WP_343975793.1">
    <property type="nucleotide sequence ID" value="NZ_BAAAHK010000013.1"/>
</dbReference>
<accession>A0ABP4BLU6</accession>
<protein>
    <submittedName>
        <fullName evidence="1">GrpB family protein</fullName>
    </submittedName>
</protein>
<organism evidence="1 2">
    <name type="scientific">Kribbella koreensis</name>
    <dbReference type="NCBI Taxonomy" id="57909"/>
    <lineage>
        <taxon>Bacteria</taxon>
        <taxon>Bacillati</taxon>
        <taxon>Actinomycetota</taxon>
        <taxon>Actinomycetes</taxon>
        <taxon>Propionibacteriales</taxon>
        <taxon>Kribbellaceae</taxon>
        <taxon>Kribbella</taxon>
    </lineage>
</organism>
<comment type="caution">
    <text evidence="1">The sequence shown here is derived from an EMBL/GenBank/DDBJ whole genome shotgun (WGS) entry which is preliminary data.</text>
</comment>
<name>A0ABP4BLU6_9ACTN</name>
<proteinExistence type="predicted"/>
<keyword evidence="2" id="KW-1185">Reference proteome</keyword>
<reference evidence="2" key="1">
    <citation type="journal article" date="2019" name="Int. J. Syst. Evol. Microbiol.">
        <title>The Global Catalogue of Microorganisms (GCM) 10K type strain sequencing project: providing services to taxonomists for standard genome sequencing and annotation.</title>
        <authorList>
            <consortium name="The Broad Institute Genomics Platform"/>
            <consortium name="The Broad Institute Genome Sequencing Center for Infectious Disease"/>
            <person name="Wu L."/>
            <person name="Ma J."/>
        </authorList>
    </citation>
    <scope>NUCLEOTIDE SEQUENCE [LARGE SCALE GENOMIC DNA]</scope>
    <source>
        <strain evidence="2">JCM 10977</strain>
    </source>
</reference>
<gene>
    <name evidence="1" type="ORF">GCM10009554_53630</name>
</gene>
<dbReference type="Gene3D" id="3.30.460.10">
    <property type="entry name" value="Beta Polymerase, domain 2"/>
    <property type="match status" value="1"/>
</dbReference>
<evidence type="ECO:0000313" key="2">
    <source>
        <dbReference type="Proteomes" id="UP001500542"/>
    </source>
</evidence>
<dbReference type="PANTHER" id="PTHR34822">
    <property type="entry name" value="GRPB DOMAIN PROTEIN (AFU_ORTHOLOGUE AFUA_1G01530)"/>
    <property type="match status" value="1"/>
</dbReference>
<dbReference type="SUPFAM" id="SSF81301">
    <property type="entry name" value="Nucleotidyltransferase"/>
    <property type="match status" value="1"/>
</dbReference>
<dbReference type="PANTHER" id="PTHR34822:SF1">
    <property type="entry name" value="GRPB FAMILY PROTEIN"/>
    <property type="match status" value="1"/>
</dbReference>